<dbReference type="AlphaFoldDB" id="A0A9P6F294"/>
<dbReference type="EMBL" id="JAAAXW010000171">
    <property type="protein sequence ID" value="KAF9541284.1"/>
    <property type="molecule type" value="Genomic_DNA"/>
</dbReference>
<organism evidence="1 2">
    <name type="scientific">Mortierella hygrophila</name>
    <dbReference type="NCBI Taxonomy" id="979708"/>
    <lineage>
        <taxon>Eukaryota</taxon>
        <taxon>Fungi</taxon>
        <taxon>Fungi incertae sedis</taxon>
        <taxon>Mucoromycota</taxon>
        <taxon>Mortierellomycotina</taxon>
        <taxon>Mortierellomycetes</taxon>
        <taxon>Mortierellales</taxon>
        <taxon>Mortierellaceae</taxon>
        <taxon>Mortierella</taxon>
    </lineage>
</organism>
<reference evidence="1" key="1">
    <citation type="journal article" date="2020" name="Fungal Divers.">
        <title>Resolving the Mortierellaceae phylogeny through synthesis of multi-gene phylogenetics and phylogenomics.</title>
        <authorList>
            <person name="Vandepol N."/>
            <person name="Liber J."/>
            <person name="Desiro A."/>
            <person name="Na H."/>
            <person name="Kennedy M."/>
            <person name="Barry K."/>
            <person name="Grigoriev I.V."/>
            <person name="Miller A.N."/>
            <person name="O'Donnell K."/>
            <person name="Stajich J.E."/>
            <person name="Bonito G."/>
        </authorList>
    </citation>
    <scope>NUCLEOTIDE SEQUENCE</scope>
    <source>
        <strain evidence="1">NRRL 2591</strain>
    </source>
</reference>
<name>A0A9P6F294_9FUNG</name>
<evidence type="ECO:0000313" key="2">
    <source>
        <dbReference type="Proteomes" id="UP000723463"/>
    </source>
</evidence>
<sequence length="81" mass="9120">MAAYKASEYPVTPRMAKGDAMKSYLLSNSVVMSLPYEIDRNTYVGSNSLMYLFEEHIYIETGLGNPAKFVKELELVQSGLF</sequence>
<comment type="caution">
    <text evidence="1">The sequence shown here is derived from an EMBL/GenBank/DDBJ whole genome shotgun (WGS) entry which is preliminary data.</text>
</comment>
<accession>A0A9P6F294</accession>
<gene>
    <name evidence="1" type="ORF">EC957_003240</name>
</gene>
<protein>
    <submittedName>
        <fullName evidence="1">Uncharacterized protein</fullName>
    </submittedName>
</protein>
<proteinExistence type="predicted"/>
<evidence type="ECO:0000313" key="1">
    <source>
        <dbReference type="EMBL" id="KAF9541284.1"/>
    </source>
</evidence>
<keyword evidence="2" id="KW-1185">Reference proteome</keyword>
<dbReference type="Proteomes" id="UP000723463">
    <property type="component" value="Unassembled WGS sequence"/>
</dbReference>